<reference evidence="4" key="1">
    <citation type="submission" date="2022-03" db="EMBL/GenBank/DDBJ databases">
        <authorList>
            <person name="Alioto T."/>
            <person name="Alioto T."/>
            <person name="Gomez Garrido J."/>
        </authorList>
    </citation>
    <scope>NUCLEOTIDE SEQUENCE</scope>
</reference>
<proteinExistence type="predicted"/>
<evidence type="ECO:0000256" key="2">
    <source>
        <dbReference type="SAM" id="Phobius"/>
    </source>
</evidence>
<dbReference type="SUPFAM" id="SSF54060">
    <property type="entry name" value="His-Me finger endonucleases"/>
    <property type="match status" value="1"/>
</dbReference>
<evidence type="ECO:0000313" key="5">
    <source>
        <dbReference type="Proteomes" id="UP001295444"/>
    </source>
</evidence>
<dbReference type="AlphaFoldDB" id="A0AAD1VMN4"/>
<keyword evidence="2" id="KW-0812">Transmembrane</keyword>
<keyword evidence="5" id="KW-1185">Reference proteome</keyword>
<organism evidence="4 5">
    <name type="scientific">Pelobates cultripes</name>
    <name type="common">Western spadefoot toad</name>
    <dbReference type="NCBI Taxonomy" id="61616"/>
    <lineage>
        <taxon>Eukaryota</taxon>
        <taxon>Metazoa</taxon>
        <taxon>Chordata</taxon>
        <taxon>Craniata</taxon>
        <taxon>Vertebrata</taxon>
        <taxon>Euteleostomi</taxon>
        <taxon>Amphibia</taxon>
        <taxon>Batrachia</taxon>
        <taxon>Anura</taxon>
        <taxon>Pelobatoidea</taxon>
        <taxon>Pelobatidae</taxon>
        <taxon>Pelobates</taxon>
    </lineage>
</organism>
<dbReference type="InterPro" id="IPR044929">
    <property type="entry name" value="DNA/RNA_non-sp_Endonuclease_sf"/>
</dbReference>
<dbReference type="GO" id="GO:0004519">
    <property type="term" value="F:endonuclease activity"/>
    <property type="evidence" value="ECO:0007669"/>
    <property type="project" value="UniProtKB-KW"/>
</dbReference>
<dbReference type="EMBL" id="OW240912">
    <property type="protein sequence ID" value="CAH2225445.1"/>
    <property type="molecule type" value="Genomic_DNA"/>
</dbReference>
<feature type="region of interest" description="Disordered" evidence="1">
    <location>
        <begin position="254"/>
        <end position="275"/>
    </location>
</feature>
<keyword evidence="4" id="KW-0255">Endonuclease</keyword>
<dbReference type="InterPro" id="IPR044925">
    <property type="entry name" value="His-Me_finger_sf"/>
</dbReference>
<sequence length="447" mass="48987">MKAAALLLLCLASLDAKLVPESQEGFAECNDFFYQSSPPQGFTDPSYTKICQKHNGDPQFATLYNTKDRIPLYSAFTYREGATNDGGSWLIEPQLDDAESSLEEATSGSDASEKIAGLGTNQALEDHYASSEYQPGSLLPNSPSMLTNAVPFTENFKEKWASDVDQFIKETLLPYCSNGENLHLIAGAIPSNIKISDKVTVPEFVWLAACCNIPDAWSTGIIKGTVDVDNLEDITVKELEKNFLGGAKLFSNQCGGGRLPPERREVSDASSQTDAESQVKTSGPFFKFIEFLFCIVYEILKNVFYLVWFFVKQICNLVLGRLYWIWTAVTTYVFALSSVLLNIPCDVFRVFGNIVCGFVRILNNVFSVVCLILRLPARFVCDIASFPYNTLCAIPDVGIDILSGLWGVLALGLNAVFGAFGGSFSVASFAGSSFLQRFVGQSDGYEA</sequence>
<keyword evidence="2" id="KW-1133">Transmembrane helix</keyword>
<keyword evidence="2" id="KW-0472">Membrane</keyword>
<evidence type="ECO:0000313" key="4">
    <source>
        <dbReference type="EMBL" id="CAH2225445.1"/>
    </source>
</evidence>
<keyword evidence="4" id="KW-0540">Nuclease</keyword>
<feature type="transmembrane region" description="Helical" evidence="2">
    <location>
        <begin position="350"/>
        <end position="374"/>
    </location>
</feature>
<keyword evidence="3" id="KW-0732">Signal</keyword>
<dbReference type="PANTHER" id="PTHR21472">
    <property type="entry name" value="ENDONUCLEASE DOMAIN-CONTAINING 1 PROTEIN ENDOD1"/>
    <property type="match status" value="1"/>
</dbReference>
<feature type="chain" id="PRO_5042183655" evidence="3">
    <location>
        <begin position="17"/>
        <end position="447"/>
    </location>
</feature>
<dbReference type="InterPro" id="IPR039015">
    <property type="entry name" value="ENDOD1"/>
</dbReference>
<name>A0AAD1VMN4_PELCU</name>
<dbReference type="Gene3D" id="3.40.570.10">
    <property type="entry name" value="Extracellular Endonuclease, subunit A"/>
    <property type="match status" value="1"/>
</dbReference>
<evidence type="ECO:0000256" key="3">
    <source>
        <dbReference type="SAM" id="SignalP"/>
    </source>
</evidence>
<feature type="transmembrane region" description="Helical" evidence="2">
    <location>
        <begin position="288"/>
        <end position="311"/>
    </location>
</feature>
<feature type="signal peptide" evidence="3">
    <location>
        <begin position="1"/>
        <end position="16"/>
    </location>
</feature>
<protein>
    <submittedName>
        <fullName evidence="4">Endonuclease domain-containing 1</fullName>
    </submittedName>
</protein>
<dbReference type="PANTHER" id="PTHR21472:SF8">
    <property type="entry name" value="ENDONUCLEASE DOMAIN-CONTAINING 1 PROTEIN"/>
    <property type="match status" value="1"/>
</dbReference>
<evidence type="ECO:0000256" key="1">
    <source>
        <dbReference type="SAM" id="MobiDB-lite"/>
    </source>
</evidence>
<gene>
    <name evidence="4" type="ORF">PECUL_23A054670</name>
</gene>
<feature type="transmembrane region" description="Helical" evidence="2">
    <location>
        <begin position="323"/>
        <end position="344"/>
    </location>
</feature>
<dbReference type="Proteomes" id="UP001295444">
    <property type="component" value="Chromosome 01"/>
</dbReference>
<accession>A0AAD1VMN4</accession>
<keyword evidence="4" id="KW-0378">Hydrolase</keyword>